<protein>
    <submittedName>
        <fullName evidence="6">TetR/AcrR family transcriptional regulator</fullName>
    </submittedName>
</protein>
<keyword evidence="3" id="KW-0804">Transcription</keyword>
<reference evidence="6" key="1">
    <citation type="submission" date="2022-04" db="EMBL/GenBank/DDBJ databases">
        <title>Paenibacillus mangrovi sp. nov., a novel endophytic bacterium isolated from bark of Kandelia candel.</title>
        <authorList>
            <person name="Tuo L."/>
        </authorList>
    </citation>
    <scope>NUCLEOTIDE SEQUENCE</scope>
    <source>
        <strain evidence="6">KQZ6P-2</strain>
    </source>
</reference>
<dbReference type="SUPFAM" id="SSF46689">
    <property type="entry name" value="Homeodomain-like"/>
    <property type="match status" value="1"/>
</dbReference>
<sequence>MQKASDLFYQEGVRAVGIDRIIDESGVAKASFYRNFASKDELIVNYLEYRGDITLERLEEAERLHPEAPKMQIFAMLDGLVERIKQSDYRGCPFMNTVVEFPDENHPAHQKAVENRRNLWGKVEGIMRKGGARNPEELAAQLRMLCSGAIMVSYVDKSAFNQEYFISAARLLIERQM</sequence>
<evidence type="ECO:0000256" key="4">
    <source>
        <dbReference type="PROSITE-ProRule" id="PRU00335"/>
    </source>
</evidence>
<keyword evidence="2 4" id="KW-0238">DNA-binding</keyword>
<evidence type="ECO:0000313" key="7">
    <source>
        <dbReference type="Proteomes" id="UP001139347"/>
    </source>
</evidence>
<dbReference type="AlphaFoldDB" id="A0A9X2B4F7"/>
<dbReference type="InterPro" id="IPR001647">
    <property type="entry name" value="HTH_TetR"/>
</dbReference>
<name>A0A9X2B4F7_9BACL</name>
<dbReference type="InterPro" id="IPR009057">
    <property type="entry name" value="Homeodomain-like_sf"/>
</dbReference>
<keyword evidence="1" id="KW-0805">Transcription regulation</keyword>
<dbReference type="PANTHER" id="PTHR47506">
    <property type="entry name" value="TRANSCRIPTIONAL REGULATORY PROTEIN"/>
    <property type="match status" value="1"/>
</dbReference>
<dbReference type="PROSITE" id="PS50977">
    <property type="entry name" value="HTH_TETR_2"/>
    <property type="match status" value="1"/>
</dbReference>
<dbReference type="Pfam" id="PF16925">
    <property type="entry name" value="TetR_C_13"/>
    <property type="match status" value="1"/>
</dbReference>
<keyword evidence="7" id="KW-1185">Reference proteome</keyword>
<evidence type="ECO:0000313" key="6">
    <source>
        <dbReference type="EMBL" id="MCJ8011597.1"/>
    </source>
</evidence>
<comment type="caution">
    <text evidence="6">The sequence shown here is derived from an EMBL/GenBank/DDBJ whole genome shotgun (WGS) entry which is preliminary data.</text>
</comment>
<dbReference type="RefSeq" id="WP_244722757.1">
    <property type="nucleotide sequence ID" value="NZ_JALIRP010000002.1"/>
</dbReference>
<dbReference type="PANTHER" id="PTHR47506:SF1">
    <property type="entry name" value="HTH-TYPE TRANSCRIPTIONAL REGULATOR YJDC"/>
    <property type="match status" value="1"/>
</dbReference>
<dbReference type="GO" id="GO:0003677">
    <property type="term" value="F:DNA binding"/>
    <property type="evidence" value="ECO:0007669"/>
    <property type="project" value="UniProtKB-UniRule"/>
</dbReference>
<feature type="DNA-binding region" description="H-T-H motif" evidence="4">
    <location>
        <begin position="17"/>
        <end position="36"/>
    </location>
</feature>
<feature type="domain" description="HTH tetR-type" evidence="5">
    <location>
        <begin position="1"/>
        <end position="54"/>
    </location>
</feature>
<dbReference type="InterPro" id="IPR036271">
    <property type="entry name" value="Tet_transcr_reg_TetR-rel_C_sf"/>
</dbReference>
<evidence type="ECO:0000256" key="1">
    <source>
        <dbReference type="ARBA" id="ARBA00023015"/>
    </source>
</evidence>
<evidence type="ECO:0000256" key="3">
    <source>
        <dbReference type="ARBA" id="ARBA00023163"/>
    </source>
</evidence>
<dbReference type="Pfam" id="PF00440">
    <property type="entry name" value="TetR_N"/>
    <property type="match status" value="1"/>
</dbReference>
<dbReference type="Proteomes" id="UP001139347">
    <property type="component" value="Unassembled WGS sequence"/>
</dbReference>
<gene>
    <name evidence="6" type="ORF">MUG84_07515</name>
</gene>
<accession>A0A9X2B4F7</accession>
<proteinExistence type="predicted"/>
<evidence type="ECO:0000259" key="5">
    <source>
        <dbReference type="PROSITE" id="PS50977"/>
    </source>
</evidence>
<dbReference type="SUPFAM" id="SSF48498">
    <property type="entry name" value="Tetracyclin repressor-like, C-terminal domain"/>
    <property type="match status" value="1"/>
</dbReference>
<dbReference type="EMBL" id="JALIRP010000002">
    <property type="protein sequence ID" value="MCJ8011597.1"/>
    <property type="molecule type" value="Genomic_DNA"/>
</dbReference>
<dbReference type="Gene3D" id="1.10.357.10">
    <property type="entry name" value="Tetracycline Repressor, domain 2"/>
    <property type="match status" value="1"/>
</dbReference>
<dbReference type="InterPro" id="IPR011075">
    <property type="entry name" value="TetR_C"/>
</dbReference>
<evidence type="ECO:0000256" key="2">
    <source>
        <dbReference type="ARBA" id="ARBA00023125"/>
    </source>
</evidence>
<organism evidence="6 7">
    <name type="scientific">Paenibacillus mangrovi</name>
    <dbReference type="NCBI Taxonomy" id="2931978"/>
    <lineage>
        <taxon>Bacteria</taxon>
        <taxon>Bacillati</taxon>
        <taxon>Bacillota</taxon>
        <taxon>Bacilli</taxon>
        <taxon>Bacillales</taxon>
        <taxon>Paenibacillaceae</taxon>
        <taxon>Paenibacillus</taxon>
    </lineage>
</organism>